<protein>
    <submittedName>
        <fullName evidence="1">Uncharacterized protein</fullName>
    </submittedName>
</protein>
<proteinExistence type="predicted"/>
<comment type="caution">
    <text evidence="1">The sequence shown here is derived from an EMBL/GenBank/DDBJ whole genome shotgun (WGS) entry which is preliminary data.</text>
</comment>
<organism evidence="1 2">
    <name type="scientific">Gordonia phosphorivorans</name>
    <dbReference type="NCBI Taxonomy" id="1056982"/>
    <lineage>
        <taxon>Bacteria</taxon>
        <taxon>Bacillati</taxon>
        <taxon>Actinomycetota</taxon>
        <taxon>Actinomycetes</taxon>
        <taxon>Mycobacteriales</taxon>
        <taxon>Gordoniaceae</taxon>
        <taxon>Gordonia</taxon>
    </lineage>
</organism>
<dbReference type="Proteomes" id="UP001589783">
    <property type="component" value="Unassembled WGS sequence"/>
</dbReference>
<keyword evidence="2" id="KW-1185">Reference proteome</keyword>
<name>A0ABV6H3W0_9ACTN</name>
<sequence length="149" mass="15712">MITPDFVPGTMVTIDPESTGGKYLGTVYRVERKLKVNYSIVPVNGHGASLRAPGFMLRLATEQEIEAAESAAVAPESRLTPGTLVMVTNPTGKLQAAANTIYAVVRVSPTTVTIEPCHGGGGGWRIAPQLLTPITLDDPTLTQLVKLAS</sequence>
<gene>
    <name evidence="1" type="ORF">ACFFJD_01600</name>
</gene>
<reference evidence="1 2" key="1">
    <citation type="submission" date="2024-09" db="EMBL/GenBank/DDBJ databases">
        <authorList>
            <person name="Sun Q."/>
            <person name="Mori K."/>
        </authorList>
    </citation>
    <scope>NUCLEOTIDE SEQUENCE [LARGE SCALE GENOMIC DNA]</scope>
    <source>
        <strain evidence="1 2">CCM 7957</strain>
    </source>
</reference>
<dbReference type="RefSeq" id="WP_382359924.1">
    <property type="nucleotide sequence ID" value="NZ_JBHLWV010000006.1"/>
</dbReference>
<accession>A0ABV6H3W0</accession>
<dbReference type="EMBL" id="JBHLWV010000006">
    <property type="protein sequence ID" value="MFC0313546.1"/>
    <property type="molecule type" value="Genomic_DNA"/>
</dbReference>
<evidence type="ECO:0000313" key="2">
    <source>
        <dbReference type="Proteomes" id="UP001589783"/>
    </source>
</evidence>
<evidence type="ECO:0000313" key="1">
    <source>
        <dbReference type="EMBL" id="MFC0313546.1"/>
    </source>
</evidence>